<sequence>MGAHHPRHSHRAASLSPQERRLHRWMLGAIAPLAVLSLVAMVWMWPDPVPAPDGPGSLAQVAGTVEAIASEPCQEELPDDVNGCGTAVVLFTDGELEGEQERVPLPNGQGAPELEEGDEVLLIATDTPEGTTWAVVDHQRGTQLWILGIAFAVALIAFGRWRGLSALVGLAVTFLVLVLFVVPAILGGDPPLVVAIVGAAVIALTVLYLTHGFSPSTSVAVVGTLAALALTGALSALAVSAMHLTGVTDDLSTALGQSYAVNLEGLLLAGIVIGSLGVLDDVTVTQAATVAEIARANPDYRGRDLYRAGARVGRSHIASVVNTIVLAYAGSSLPLLILIVANSEPLGGVLTDQIVAQEIVRSVVATLGLVAAVPVTTALAAIGTRGRW</sequence>
<feature type="transmembrane region" description="Helical" evidence="1">
    <location>
        <begin position="217"/>
        <end position="239"/>
    </location>
</feature>
<proteinExistence type="predicted"/>
<gene>
    <name evidence="2" type="ORF">UFOPK2761_02543</name>
</gene>
<dbReference type="PANTHER" id="PTHR41771:SF1">
    <property type="entry name" value="MEMBRANE PROTEIN"/>
    <property type="match status" value="1"/>
</dbReference>
<feature type="transmembrane region" description="Helical" evidence="1">
    <location>
        <begin position="166"/>
        <end position="186"/>
    </location>
</feature>
<feature type="transmembrane region" description="Helical" evidence="1">
    <location>
        <begin position="259"/>
        <end position="279"/>
    </location>
</feature>
<evidence type="ECO:0000256" key="1">
    <source>
        <dbReference type="SAM" id="Phobius"/>
    </source>
</evidence>
<accession>A0A6J6UHX6</accession>
<dbReference type="SUPFAM" id="SSF103473">
    <property type="entry name" value="MFS general substrate transporter"/>
    <property type="match status" value="1"/>
</dbReference>
<evidence type="ECO:0000313" key="2">
    <source>
        <dbReference type="EMBL" id="CAB4759531.1"/>
    </source>
</evidence>
<reference evidence="2" key="1">
    <citation type="submission" date="2020-05" db="EMBL/GenBank/DDBJ databases">
        <authorList>
            <person name="Chiriac C."/>
            <person name="Salcher M."/>
            <person name="Ghai R."/>
            <person name="Kavagutti S V."/>
        </authorList>
    </citation>
    <scope>NUCLEOTIDE SEQUENCE</scope>
</reference>
<keyword evidence="1" id="KW-0472">Membrane</keyword>
<feature type="transmembrane region" description="Helical" evidence="1">
    <location>
        <begin position="359"/>
        <end position="382"/>
    </location>
</feature>
<feature type="transmembrane region" description="Helical" evidence="1">
    <location>
        <begin position="142"/>
        <end position="159"/>
    </location>
</feature>
<dbReference type="EMBL" id="CAEZYQ010000022">
    <property type="protein sequence ID" value="CAB4759531.1"/>
    <property type="molecule type" value="Genomic_DNA"/>
</dbReference>
<dbReference type="InterPro" id="IPR012507">
    <property type="entry name" value="YibE_F"/>
</dbReference>
<protein>
    <submittedName>
        <fullName evidence="2">Unannotated protein</fullName>
    </submittedName>
</protein>
<name>A0A6J6UHX6_9ZZZZ</name>
<dbReference type="InterPro" id="IPR036259">
    <property type="entry name" value="MFS_trans_sf"/>
</dbReference>
<feature type="transmembrane region" description="Helical" evidence="1">
    <location>
        <begin position="192"/>
        <end position="210"/>
    </location>
</feature>
<dbReference type="AlphaFoldDB" id="A0A6J6UHX6"/>
<keyword evidence="1" id="KW-0812">Transmembrane</keyword>
<dbReference type="Pfam" id="PF07907">
    <property type="entry name" value="YibE_F"/>
    <property type="match status" value="1"/>
</dbReference>
<organism evidence="2">
    <name type="scientific">freshwater metagenome</name>
    <dbReference type="NCBI Taxonomy" id="449393"/>
    <lineage>
        <taxon>unclassified sequences</taxon>
        <taxon>metagenomes</taxon>
        <taxon>ecological metagenomes</taxon>
    </lineage>
</organism>
<dbReference type="PANTHER" id="PTHR41771">
    <property type="entry name" value="MEMBRANE PROTEIN-RELATED"/>
    <property type="match status" value="1"/>
</dbReference>
<keyword evidence="1" id="KW-1133">Transmembrane helix</keyword>
<feature type="transmembrane region" description="Helical" evidence="1">
    <location>
        <begin position="317"/>
        <end position="339"/>
    </location>
</feature>
<feature type="transmembrane region" description="Helical" evidence="1">
    <location>
        <begin position="25"/>
        <end position="45"/>
    </location>
</feature>